<evidence type="ECO:0000313" key="13">
    <source>
        <dbReference type="EMBL" id="BAG13619.1"/>
    </source>
</evidence>
<name>B1GZD7_ENDTX</name>
<dbReference type="GO" id="GO:0005829">
    <property type="term" value="C:cytosol"/>
    <property type="evidence" value="ECO:0007669"/>
    <property type="project" value="TreeGrafter"/>
</dbReference>
<evidence type="ECO:0000256" key="1">
    <source>
        <dbReference type="ARBA" id="ARBA00022741"/>
    </source>
</evidence>
<evidence type="ECO:0000259" key="12">
    <source>
        <dbReference type="PROSITE" id="PS51217"/>
    </source>
</evidence>
<dbReference type="Pfam" id="PF13361">
    <property type="entry name" value="UvrD_C"/>
    <property type="match status" value="1"/>
</dbReference>
<evidence type="ECO:0000313" key="14">
    <source>
        <dbReference type="Proteomes" id="UP000001691"/>
    </source>
</evidence>
<evidence type="ECO:0000259" key="11">
    <source>
        <dbReference type="PROSITE" id="PS51198"/>
    </source>
</evidence>
<evidence type="ECO:0000256" key="8">
    <source>
        <dbReference type="ARBA" id="ARBA00034923"/>
    </source>
</evidence>
<feature type="domain" description="UvrD-like helicase C-terminal" evidence="12">
    <location>
        <begin position="435"/>
        <end position="725"/>
    </location>
</feature>
<dbReference type="InterPro" id="IPR000212">
    <property type="entry name" value="DNA_helicase_UvrD/REP"/>
</dbReference>
<keyword evidence="3 10" id="KW-0347">Helicase</keyword>
<feature type="binding site" evidence="10">
    <location>
        <begin position="11"/>
        <end position="18"/>
    </location>
    <ligand>
        <name>ATP</name>
        <dbReference type="ChEBI" id="CHEBI:30616"/>
    </ligand>
</feature>
<evidence type="ECO:0000256" key="9">
    <source>
        <dbReference type="ARBA" id="ARBA00048988"/>
    </source>
</evidence>
<dbReference type="InterPro" id="IPR014016">
    <property type="entry name" value="UvrD-like_ATP-bd"/>
</dbReference>
<keyword evidence="5" id="KW-0413">Isomerase</keyword>
<organism evidence="13 14">
    <name type="scientific">Endomicrobium trichonymphae</name>
    <dbReference type="NCBI Taxonomy" id="1408204"/>
    <lineage>
        <taxon>Bacteria</taxon>
        <taxon>Pseudomonadati</taxon>
        <taxon>Elusimicrobiota</taxon>
        <taxon>Endomicrobiia</taxon>
        <taxon>Endomicrobiales</taxon>
        <taxon>Endomicrobiaceae</taxon>
        <taxon>Candidatus Endomicrobiellum</taxon>
    </lineage>
</organism>
<dbReference type="Proteomes" id="UP000001691">
    <property type="component" value="Chromosome"/>
</dbReference>
<protein>
    <recommendedName>
        <fullName evidence="7">DNA 3'-5' helicase</fullName>
        <ecNumber evidence="7">5.6.2.4</ecNumber>
    </recommendedName>
    <alternativeName>
        <fullName evidence="8">DNA 3'-5' helicase II</fullName>
    </alternativeName>
</protein>
<feature type="domain" description="UvrD-like helicase ATP-binding" evidence="11">
    <location>
        <begin position="1"/>
        <end position="434"/>
    </location>
</feature>
<dbReference type="GO" id="GO:0000725">
    <property type="term" value="P:recombinational repair"/>
    <property type="evidence" value="ECO:0007669"/>
    <property type="project" value="TreeGrafter"/>
</dbReference>
<gene>
    <name evidence="13" type="ordered locus">TGRD_133</name>
</gene>
<evidence type="ECO:0000256" key="3">
    <source>
        <dbReference type="ARBA" id="ARBA00022806"/>
    </source>
</evidence>
<dbReference type="InterPro" id="IPR027417">
    <property type="entry name" value="P-loop_NTPase"/>
</dbReference>
<evidence type="ECO:0000256" key="4">
    <source>
        <dbReference type="ARBA" id="ARBA00022840"/>
    </source>
</evidence>
<dbReference type="PANTHER" id="PTHR11070:SF2">
    <property type="entry name" value="ATP-DEPENDENT DNA HELICASE SRS2"/>
    <property type="match status" value="1"/>
</dbReference>
<dbReference type="AlphaFoldDB" id="B1GZD7"/>
<dbReference type="KEGG" id="rsd:TGRD_133"/>
<dbReference type="GO" id="GO:0016887">
    <property type="term" value="F:ATP hydrolysis activity"/>
    <property type="evidence" value="ECO:0007669"/>
    <property type="project" value="RHEA"/>
</dbReference>
<dbReference type="Pfam" id="PF00580">
    <property type="entry name" value="UvrD-helicase"/>
    <property type="match status" value="1"/>
</dbReference>
<dbReference type="InterPro" id="IPR014017">
    <property type="entry name" value="DNA_helicase_UvrD-like_C"/>
</dbReference>
<comment type="catalytic activity">
    <reaction evidence="9">
        <text>ATP + H2O = ADP + phosphate + H(+)</text>
        <dbReference type="Rhea" id="RHEA:13065"/>
        <dbReference type="ChEBI" id="CHEBI:15377"/>
        <dbReference type="ChEBI" id="CHEBI:15378"/>
        <dbReference type="ChEBI" id="CHEBI:30616"/>
        <dbReference type="ChEBI" id="CHEBI:43474"/>
        <dbReference type="ChEBI" id="CHEBI:456216"/>
        <dbReference type="EC" id="5.6.2.4"/>
    </reaction>
</comment>
<dbReference type="SUPFAM" id="SSF52540">
    <property type="entry name" value="P-loop containing nucleoside triphosphate hydrolases"/>
    <property type="match status" value="1"/>
</dbReference>
<keyword evidence="1 10" id="KW-0547">Nucleotide-binding</keyword>
<evidence type="ECO:0000256" key="7">
    <source>
        <dbReference type="ARBA" id="ARBA00034808"/>
    </source>
</evidence>
<sequence>MNKSQIISVLASAGTGKTYNLAKRYLYLLLSSNDNTSIKNIIAVTFTNKAAVEMKYRVIDYLKKAALSLDTGDFFDELELTKDKIAQRSAAVLKDIFKFYDNFNISTIDSFKNRILKSCAMSIDISPNFVIEQDYSDNLLFSLEIFLQKARTSENLRNIILQYLSQYLMKDSGWFPKNNIYNEIEKVFKESGNTGKDIMPYEGVPFRNEIASRSAAIIRKIKKFAVLLPNIQAKKYYSEAVEKVLSTGGKIFFSMDIPVRFAYETIKYIKDAKINAEADELWSEINKDIKSLCDFYMENYYSVYSYIYSKVAFEFDLRSKKDGIVFLNEINKKTVGFFEKDNTVMPEVYYRLSEKYKHFLIDEFQDTSLVQWVGIKRFLEESLAEGGTFFYVGDIKQAIYAFRGGEPEIFDAPSRDFFSADVNIKTLNQNFRSGRTIVDFNNDIFSKENIERFLNEFYKKKNIECGFSKFIKTYSFLRQETPAEHNYGYIEIDVIDKTCENVKEKIKQRFINCVAQVSERFNPKDITTLCRANDEVLTVSSWLLENDFDVESSQTLNIRNNSVIKQIISLLMFINSPIDALSFSSFILGDIFSKISGIENVEFEKFIFACNKRNRAGTFYKTFQDRYENLWDKYFKDFFVKDGFAPVYELTLAALEKFKVTDNFSDSRAFIMRFLELVKDFETQGSGIKNFLEYFDDLKDNEESLYIKSALGNGIKVMTVHKAKGLQFPVVIIPFLKLSVKPDRKPYFDSSGNKIKLFNISKNITKFSHKAKEIYDREKISSLLSELNVTYVSMTRAEYELYAIVPPKSGISNNEIPVLLGNKALTSGVKQTYAQDNNGKDNIVKDSFDSGYKDIQKYLKNVDKTTLDINNSSKKNSIICYALSKITSLKNKNINDCISYALRITKRKFFFEDVKFCREKLNRLFATKKILDLFMHDEKYICNEKKIVNSAGETFRIDKLIVLDDEVITADFQISNDKEEKNKKQVEYRNTLIAEIYPGKKISAYIADIDTADCLLLKRQTLLL</sequence>
<dbReference type="EMBL" id="AP009510">
    <property type="protein sequence ID" value="BAG13619.1"/>
    <property type="molecule type" value="Genomic_DNA"/>
</dbReference>
<evidence type="ECO:0000256" key="10">
    <source>
        <dbReference type="PROSITE-ProRule" id="PRU00560"/>
    </source>
</evidence>
<reference evidence="14" key="1">
    <citation type="journal article" date="2008" name="Proc. Natl. Acad. Sci. U.S.A.">
        <title>Complete genome of the uncultured termite group 1 bacteria in a single host protist cell.</title>
        <authorList>
            <person name="Hongoh Y."/>
            <person name="Sharma V.K."/>
            <person name="Prakash T."/>
            <person name="Noda S."/>
            <person name="Taylor T.D."/>
            <person name="Kudo T."/>
            <person name="Sakaki Y."/>
            <person name="Toyoda A."/>
            <person name="Hattori M."/>
            <person name="Ohkuma M."/>
        </authorList>
    </citation>
    <scope>NUCLEOTIDE SEQUENCE [LARGE SCALE GENOMIC DNA]</scope>
    <source>
        <strain evidence="14">Rs-D17 genomovar Ri2008</strain>
    </source>
</reference>
<dbReference type="GO" id="GO:0005524">
    <property type="term" value="F:ATP binding"/>
    <property type="evidence" value="ECO:0007669"/>
    <property type="project" value="UniProtKB-UniRule"/>
</dbReference>
<dbReference type="HOGENOM" id="CLU_010638_0_0_0"/>
<keyword evidence="4 10" id="KW-0067">ATP-binding</keyword>
<accession>B1GZD7</accession>
<dbReference type="STRING" id="471821.TGRD_136"/>
<dbReference type="PROSITE" id="PS51198">
    <property type="entry name" value="UVRD_HELICASE_ATP_BIND"/>
    <property type="match status" value="1"/>
</dbReference>
<proteinExistence type="predicted"/>
<dbReference type="GO" id="GO:0033202">
    <property type="term" value="C:DNA helicase complex"/>
    <property type="evidence" value="ECO:0007669"/>
    <property type="project" value="TreeGrafter"/>
</dbReference>
<dbReference type="PANTHER" id="PTHR11070">
    <property type="entry name" value="UVRD / RECB / PCRA DNA HELICASE FAMILY MEMBER"/>
    <property type="match status" value="1"/>
</dbReference>
<comment type="catalytic activity">
    <reaction evidence="6">
        <text>Couples ATP hydrolysis with the unwinding of duplex DNA by translocating in the 3'-5' direction.</text>
        <dbReference type="EC" id="5.6.2.4"/>
    </reaction>
</comment>
<dbReference type="Gene3D" id="3.40.50.300">
    <property type="entry name" value="P-loop containing nucleotide triphosphate hydrolases"/>
    <property type="match status" value="4"/>
</dbReference>
<evidence type="ECO:0000256" key="5">
    <source>
        <dbReference type="ARBA" id="ARBA00023235"/>
    </source>
</evidence>
<keyword evidence="2 10" id="KW-0378">Hydrolase</keyword>
<dbReference type="GO" id="GO:0043138">
    <property type="term" value="F:3'-5' DNA helicase activity"/>
    <property type="evidence" value="ECO:0007669"/>
    <property type="project" value="UniProtKB-EC"/>
</dbReference>
<evidence type="ECO:0000256" key="2">
    <source>
        <dbReference type="ARBA" id="ARBA00022801"/>
    </source>
</evidence>
<dbReference type="PROSITE" id="PS51217">
    <property type="entry name" value="UVRD_HELICASE_CTER"/>
    <property type="match status" value="1"/>
</dbReference>
<dbReference type="EC" id="5.6.2.4" evidence="7"/>
<evidence type="ECO:0000256" key="6">
    <source>
        <dbReference type="ARBA" id="ARBA00034617"/>
    </source>
</evidence>
<dbReference type="GO" id="GO:0003677">
    <property type="term" value="F:DNA binding"/>
    <property type="evidence" value="ECO:0007669"/>
    <property type="project" value="InterPro"/>
</dbReference>
<keyword evidence="14" id="KW-1185">Reference proteome</keyword>